<evidence type="ECO:0000259" key="1">
    <source>
        <dbReference type="Pfam" id="PF20183"/>
    </source>
</evidence>
<accession>A0A9P9ABG3</accession>
<name>A0A9P9ABG3_9PEZI</name>
<gene>
    <name evidence="2" type="ORF">F5X68DRAFT_209097</name>
</gene>
<proteinExistence type="predicted"/>
<sequence length="451" mass="51582">MPGGWQSLPLEIRWMIRDHIRSLMHQWYVTATDLPRPQLSLVCREWHGWFLHENFRLLVLDQERLDDFERLVSNNESRRDYVEHIVLHVKLPVHSTPAGRDDEEEDDEITTRATDLVFPRTLQRFMAIVSTWTRFENRRGITLHLGPDSPNDGRQCLFTDKNGGRMRRLSDIAPAPIINSLVLRPHSYCQISPSVLDCLVRQGLPKLQNFRHEMCRKLGHQVAMRFTVEHVALLDALPNTLTSFSLLCEPSALLEDSPPQHLPTGPGFGLAAVTLAKRLRWFCVTYSISAEDFLAGASVGGLPEYHQLEHLALTSKYLQGRICCRAPEFVNLIVIAGCTAFLSMPKLKTLILWDGNMSEGFLMRFFYTTNRQPAISWRSTWHAKGDLSPAFAKLRRILGGPSDPHNGKYDLQIVRIWSRAGKDHTQGATRCGRFGQDSTEFPELRKFIMHP</sequence>
<dbReference type="InterPro" id="IPR046676">
    <property type="entry name" value="DUF6546"/>
</dbReference>
<dbReference type="OrthoDB" id="4850075at2759"/>
<keyword evidence="3" id="KW-1185">Reference proteome</keyword>
<evidence type="ECO:0000313" key="3">
    <source>
        <dbReference type="Proteomes" id="UP000770015"/>
    </source>
</evidence>
<reference evidence="2" key="1">
    <citation type="journal article" date="2021" name="Nat. Commun.">
        <title>Genetic determinants of endophytism in the Arabidopsis root mycobiome.</title>
        <authorList>
            <person name="Mesny F."/>
            <person name="Miyauchi S."/>
            <person name="Thiergart T."/>
            <person name="Pickel B."/>
            <person name="Atanasova L."/>
            <person name="Karlsson M."/>
            <person name="Huettel B."/>
            <person name="Barry K.W."/>
            <person name="Haridas S."/>
            <person name="Chen C."/>
            <person name="Bauer D."/>
            <person name="Andreopoulos W."/>
            <person name="Pangilinan J."/>
            <person name="LaButti K."/>
            <person name="Riley R."/>
            <person name="Lipzen A."/>
            <person name="Clum A."/>
            <person name="Drula E."/>
            <person name="Henrissat B."/>
            <person name="Kohler A."/>
            <person name="Grigoriev I.V."/>
            <person name="Martin F.M."/>
            <person name="Hacquard S."/>
        </authorList>
    </citation>
    <scope>NUCLEOTIDE SEQUENCE</scope>
    <source>
        <strain evidence="2">MPI-SDFR-AT-0117</strain>
    </source>
</reference>
<protein>
    <recommendedName>
        <fullName evidence="1">DUF6546 domain-containing protein</fullName>
    </recommendedName>
</protein>
<dbReference type="Pfam" id="PF20183">
    <property type="entry name" value="DUF6546"/>
    <property type="match status" value="1"/>
</dbReference>
<dbReference type="EMBL" id="JAGSXJ010000014">
    <property type="protein sequence ID" value="KAH6685666.1"/>
    <property type="molecule type" value="Genomic_DNA"/>
</dbReference>
<dbReference type="AlphaFoldDB" id="A0A9P9ABG3"/>
<feature type="non-terminal residue" evidence="2">
    <location>
        <position position="451"/>
    </location>
</feature>
<comment type="caution">
    <text evidence="2">The sequence shown here is derived from an EMBL/GenBank/DDBJ whole genome shotgun (WGS) entry which is preliminary data.</text>
</comment>
<evidence type="ECO:0000313" key="2">
    <source>
        <dbReference type="EMBL" id="KAH6685666.1"/>
    </source>
</evidence>
<organism evidence="2 3">
    <name type="scientific">Plectosphaerella plurivora</name>
    <dbReference type="NCBI Taxonomy" id="936078"/>
    <lineage>
        <taxon>Eukaryota</taxon>
        <taxon>Fungi</taxon>
        <taxon>Dikarya</taxon>
        <taxon>Ascomycota</taxon>
        <taxon>Pezizomycotina</taxon>
        <taxon>Sordariomycetes</taxon>
        <taxon>Hypocreomycetidae</taxon>
        <taxon>Glomerellales</taxon>
        <taxon>Plectosphaerellaceae</taxon>
        <taxon>Plectosphaerella</taxon>
    </lineage>
</organism>
<dbReference type="Proteomes" id="UP000770015">
    <property type="component" value="Unassembled WGS sequence"/>
</dbReference>
<feature type="domain" description="DUF6546" evidence="1">
    <location>
        <begin position="259"/>
        <end position="387"/>
    </location>
</feature>